<dbReference type="RefSeq" id="XP_066915021.1">
    <property type="nucleotide sequence ID" value="XM_067058920.1"/>
</dbReference>
<evidence type="ECO:0000256" key="2">
    <source>
        <dbReference type="ARBA" id="ARBA00008124"/>
    </source>
</evidence>
<dbReference type="Proteomes" id="UP000594262">
    <property type="component" value="Unplaced"/>
</dbReference>
<keyword evidence="7" id="KW-0333">Golgi apparatus</keyword>
<evidence type="ECO:0000256" key="1">
    <source>
        <dbReference type="ARBA" id="ARBA00004323"/>
    </source>
</evidence>
<comment type="subcellular location">
    <subcellularLocation>
        <location evidence="1">Golgi apparatus membrane</location>
        <topology evidence="1">Single-pass type II membrane protein</topology>
    </subcellularLocation>
</comment>
<comment type="similarity">
    <text evidence="2">Belongs to the galactose-3-O-sulfotransferase family.</text>
</comment>
<evidence type="ECO:0000256" key="6">
    <source>
        <dbReference type="ARBA" id="ARBA00022989"/>
    </source>
</evidence>
<dbReference type="SUPFAM" id="SSF52540">
    <property type="entry name" value="P-loop containing nucleoside triphosphate hydrolases"/>
    <property type="match status" value="1"/>
</dbReference>
<evidence type="ECO:0000256" key="10">
    <source>
        <dbReference type="SAM" id="Phobius"/>
    </source>
</evidence>
<keyword evidence="4 10" id="KW-0812">Transmembrane</keyword>
<evidence type="ECO:0008006" key="13">
    <source>
        <dbReference type="Google" id="ProtNLM"/>
    </source>
</evidence>
<dbReference type="GO" id="GO:0001733">
    <property type="term" value="F:galactosylceramide sulfotransferase activity"/>
    <property type="evidence" value="ECO:0007669"/>
    <property type="project" value="InterPro"/>
</dbReference>
<dbReference type="OrthoDB" id="514299at2759"/>
<evidence type="ECO:0000256" key="5">
    <source>
        <dbReference type="ARBA" id="ARBA00022968"/>
    </source>
</evidence>
<sequence>MTEGNSHKKTKKKLKEKMPLKAKKLLVLKRPLKNIIRKKQCRHHNTIFKVVFVVLVLYVLVNLADWKEHWDSKKQDILIQQQKMDPVAEQLTDAMDIQEWAKPMQCKAGKRKRLAFLKTHKTGGGTLTGILNRFTDYQQIDIAIPKNDVRFNWPASFSHQEVQVSRLKDRRADMLNLHSVLNRPELGKIMKPGFKLVTILREPVRQFYSMFYYLNLPKHYGIANESDPVSTFMENPYRYHHFKPFLKVGRERYFEENLIHNGNLYDLDFTRFQEKGKDRGLRDFIQYLEKAFHLVMITEKYDESLLLLKKLMCWDFMDIVYMKKHVNHNLQNESFAISNATAESIRGWNYFDAVLYNHFSKRLDEIIGKQDKEKFKTDLMLFRELNDAVVTFCLNNSTSADVDGTIQKFDKILEVLKDIGETPPPAFLEKPDCFCTKMKRNERDYMFFFAKRFPPFYFMKGLSRPQSTDDC</sequence>
<evidence type="ECO:0000256" key="9">
    <source>
        <dbReference type="ARBA" id="ARBA00023180"/>
    </source>
</evidence>
<dbReference type="GO" id="GO:0009247">
    <property type="term" value="P:glycolipid biosynthetic process"/>
    <property type="evidence" value="ECO:0007669"/>
    <property type="project" value="InterPro"/>
</dbReference>
<dbReference type="InterPro" id="IPR027417">
    <property type="entry name" value="P-loop_NTPase"/>
</dbReference>
<organism evidence="11 12">
    <name type="scientific">Clytia hemisphaerica</name>
    <dbReference type="NCBI Taxonomy" id="252671"/>
    <lineage>
        <taxon>Eukaryota</taxon>
        <taxon>Metazoa</taxon>
        <taxon>Cnidaria</taxon>
        <taxon>Hydrozoa</taxon>
        <taxon>Hydroidolina</taxon>
        <taxon>Leptothecata</taxon>
        <taxon>Obeliida</taxon>
        <taxon>Clytiidae</taxon>
        <taxon>Clytia</taxon>
    </lineage>
</organism>
<keyword evidence="9" id="KW-0325">Glycoprotein</keyword>
<evidence type="ECO:0000313" key="12">
    <source>
        <dbReference type="Proteomes" id="UP000594262"/>
    </source>
</evidence>
<keyword evidence="12" id="KW-1185">Reference proteome</keyword>
<evidence type="ECO:0000256" key="8">
    <source>
        <dbReference type="ARBA" id="ARBA00023136"/>
    </source>
</evidence>
<dbReference type="InterPro" id="IPR009729">
    <property type="entry name" value="Gal-3-0_sulfotransfrase"/>
</dbReference>
<evidence type="ECO:0000256" key="3">
    <source>
        <dbReference type="ARBA" id="ARBA00022679"/>
    </source>
</evidence>
<keyword evidence="8 10" id="KW-0472">Membrane</keyword>
<dbReference type="EnsemblMetazoa" id="CLYHEMT020026.1">
    <property type="protein sequence ID" value="CLYHEMP020026.1"/>
    <property type="gene ID" value="CLYHEMG020026"/>
</dbReference>
<dbReference type="AlphaFoldDB" id="A0A7M5X9W6"/>
<evidence type="ECO:0000313" key="11">
    <source>
        <dbReference type="EnsemblMetazoa" id="CLYHEMP020026.1"/>
    </source>
</evidence>
<name>A0A7M5X9W6_9CNID</name>
<dbReference type="GeneID" id="136802207"/>
<keyword evidence="6 10" id="KW-1133">Transmembrane helix</keyword>
<dbReference type="PANTHER" id="PTHR14647:SF87">
    <property type="entry name" value="PUTATIVE-RELATED"/>
    <property type="match status" value="1"/>
</dbReference>
<proteinExistence type="inferred from homology"/>
<protein>
    <recommendedName>
        <fullName evidence="13">Galactosylceramide sulfotransferase-like</fullName>
    </recommendedName>
</protein>
<dbReference type="Gene3D" id="3.40.50.300">
    <property type="entry name" value="P-loop containing nucleotide triphosphate hydrolases"/>
    <property type="match status" value="1"/>
</dbReference>
<reference evidence="11" key="1">
    <citation type="submission" date="2021-01" db="UniProtKB">
        <authorList>
            <consortium name="EnsemblMetazoa"/>
        </authorList>
    </citation>
    <scope>IDENTIFICATION</scope>
</reference>
<dbReference type="GO" id="GO:0000139">
    <property type="term" value="C:Golgi membrane"/>
    <property type="evidence" value="ECO:0007669"/>
    <property type="project" value="UniProtKB-SubCell"/>
</dbReference>
<keyword evidence="5" id="KW-0735">Signal-anchor</keyword>
<dbReference type="Pfam" id="PF06990">
    <property type="entry name" value="Gal-3-0_sulfotr"/>
    <property type="match status" value="1"/>
</dbReference>
<feature type="transmembrane region" description="Helical" evidence="10">
    <location>
        <begin position="46"/>
        <end position="64"/>
    </location>
</feature>
<accession>A0A7M5X9W6</accession>
<keyword evidence="3" id="KW-0808">Transferase</keyword>
<evidence type="ECO:0000256" key="7">
    <source>
        <dbReference type="ARBA" id="ARBA00023034"/>
    </source>
</evidence>
<dbReference type="PANTHER" id="PTHR14647">
    <property type="entry name" value="GALACTOSE-3-O-SULFOTRANSFERASE"/>
    <property type="match status" value="1"/>
</dbReference>
<evidence type="ECO:0000256" key="4">
    <source>
        <dbReference type="ARBA" id="ARBA00022692"/>
    </source>
</evidence>